<feature type="compositionally biased region" description="Polar residues" evidence="1">
    <location>
        <begin position="210"/>
        <end position="229"/>
    </location>
</feature>
<evidence type="ECO:0000313" key="3">
    <source>
        <dbReference type="Proteomes" id="UP000070121"/>
    </source>
</evidence>
<feature type="region of interest" description="Disordered" evidence="1">
    <location>
        <begin position="210"/>
        <end position="234"/>
    </location>
</feature>
<feature type="compositionally biased region" description="Basic and acidic residues" evidence="1">
    <location>
        <begin position="49"/>
        <end position="75"/>
    </location>
</feature>
<proteinExistence type="predicted"/>
<name>A0A135U485_9PEZI</name>
<accession>A0A135U485</accession>
<evidence type="ECO:0000313" key="2">
    <source>
        <dbReference type="EMBL" id="KXH55215.1"/>
    </source>
</evidence>
<evidence type="ECO:0000256" key="1">
    <source>
        <dbReference type="SAM" id="MobiDB-lite"/>
    </source>
</evidence>
<dbReference type="EMBL" id="JFFI01001738">
    <property type="protein sequence ID" value="KXH55215.1"/>
    <property type="molecule type" value="Genomic_DNA"/>
</dbReference>
<keyword evidence="3" id="KW-1185">Reference proteome</keyword>
<feature type="region of interest" description="Disordered" evidence="1">
    <location>
        <begin position="49"/>
        <end position="78"/>
    </location>
</feature>
<comment type="caution">
    <text evidence="2">The sequence shown here is derived from an EMBL/GenBank/DDBJ whole genome shotgun (WGS) entry which is preliminary data.</text>
</comment>
<protein>
    <submittedName>
        <fullName evidence="2">Uncharacterized protein</fullName>
    </submittedName>
</protein>
<reference evidence="2 3" key="1">
    <citation type="submission" date="2014-02" db="EMBL/GenBank/DDBJ databases">
        <title>The genome sequence of Colletotrichum salicis CBS 607.94.</title>
        <authorList>
            <person name="Baroncelli R."/>
            <person name="Thon M.R."/>
        </authorList>
    </citation>
    <scope>NUCLEOTIDE SEQUENCE [LARGE SCALE GENOMIC DNA]</scope>
    <source>
        <strain evidence="2 3">CBS 607.94</strain>
    </source>
</reference>
<dbReference type="Proteomes" id="UP000070121">
    <property type="component" value="Unassembled WGS sequence"/>
</dbReference>
<gene>
    <name evidence="2" type="ORF">CSAL01_09728</name>
</gene>
<dbReference type="AlphaFoldDB" id="A0A135U485"/>
<sequence>MGIEQFLQEVDADYEGQDEEASLTLPSNNRVGPELRWGELKQVVADEDAERRLPFRDTEDKRRPTVKQPKERGDRPAFFIGDDTPEDRIFQHHAGVPSCMWTGNSSRLLDWAVSIPEETRAAAWCITEVKVTREGKLRELRSVGTQPPFANARHHEHSPRAPKFYTYFSFLPPPPPPPPRRLSVLHLQDDRLSLPLSLIYCQSADDANVSRASTSAPSRQTTPPSSSNRCQRHGIGRAAKLPVDRLGAHRAHLLSVSLSPDPNWACPNPAD</sequence>
<organism evidence="2 3">
    <name type="scientific">Colletotrichum salicis</name>
    <dbReference type="NCBI Taxonomy" id="1209931"/>
    <lineage>
        <taxon>Eukaryota</taxon>
        <taxon>Fungi</taxon>
        <taxon>Dikarya</taxon>
        <taxon>Ascomycota</taxon>
        <taxon>Pezizomycotina</taxon>
        <taxon>Sordariomycetes</taxon>
        <taxon>Hypocreomycetidae</taxon>
        <taxon>Glomerellales</taxon>
        <taxon>Glomerellaceae</taxon>
        <taxon>Colletotrichum</taxon>
        <taxon>Colletotrichum acutatum species complex</taxon>
    </lineage>
</organism>